<evidence type="ECO:0000256" key="3">
    <source>
        <dbReference type="ARBA" id="ARBA00022771"/>
    </source>
</evidence>
<keyword evidence="3" id="KW-0863">Zinc-finger</keyword>
<feature type="region of interest" description="Disordered" evidence="7">
    <location>
        <begin position="26"/>
        <end position="48"/>
    </location>
</feature>
<sequence length="151" mass="17076">VTMSEVKEDGYFSAHVGGMQNSHLSMQVSSNQNRNDSSQTESHPPESAQQQFRNFCYNQVPGLLEAASKLHELCFQWLMPETNSKEQILEALVLEQFLNILPQAMKNWVQKHLPQDINQAVALVESLQTEPDAVPNEVRVEIPCMACSWCC</sequence>
<comment type="subcellular location">
    <subcellularLocation>
        <location evidence="6">Nucleus</location>
    </subcellularLocation>
</comment>
<keyword evidence="4" id="KW-0862">Zinc</keyword>
<organism evidence="9 10">
    <name type="scientific">Peromyscus maniculatus bairdii</name>
    <name type="common">Prairie deer mouse</name>
    <dbReference type="NCBI Taxonomy" id="230844"/>
    <lineage>
        <taxon>Eukaryota</taxon>
        <taxon>Metazoa</taxon>
        <taxon>Chordata</taxon>
        <taxon>Craniata</taxon>
        <taxon>Vertebrata</taxon>
        <taxon>Euteleostomi</taxon>
        <taxon>Mammalia</taxon>
        <taxon>Eutheria</taxon>
        <taxon>Euarchontoglires</taxon>
        <taxon>Glires</taxon>
        <taxon>Rodentia</taxon>
        <taxon>Myomorpha</taxon>
        <taxon>Muroidea</taxon>
        <taxon>Cricetidae</taxon>
        <taxon>Neotominae</taxon>
        <taxon>Peromyscus</taxon>
    </lineage>
</organism>
<evidence type="ECO:0000256" key="5">
    <source>
        <dbReference type="ARBA" id="ARBA00023242"/>
    </source>
</evidence>
<reference evidence="9" key="2">
    <citation type="submission" date="2025-08" db="UniProtKB">
        <authorList>
            <consortium name="Ensembl"/>
        </authorList>
    </citation>
    <scope>IDENTIFICATION</scope>
</reference>
<evidence type="ECO:0000256" key="7">
    <source>
        <dbReference type="SAM" id="MobiDB-lite"/>
    </source>
</evidence>
<feature type="domain" description="SCAN box" evidence="8">
    <location>
        <begin position="49"/>
        <end position="130"/>
    </location>
</feature>
<dbReference type="CDD" id="cd07936">
    <property type="entry name" value="SCAN"/>
    <property type="match status" value="1"/>
</dbReference>
<dbReference type="FunFam" id="1.10.4020.10:FF:000001">
    <property type="entry name" value="zinc finger protein 263 isoform X1"/>
    <property type="match status" value="1"/>
</dbReference>
<keyword evidence="10" id="KW-1185">Reference proteome</keyword>
<dbReference type="Gene3D" id="1.10.4020.10">
    <property type="entry name" value="DNA breaking-rejoining enzymes"/>
    <property type="match status" value="1"/>
</dbReference>
<evidence type="ECO:0000256" key="1">
    <source>
        <dbReference type="ARBA" id="ARBA00022723"/>
    </source>
</evidence>
<evidence type="ECO:0000256" key="2">
    <source>
        <dbReference type="ARBA" id="ARBA00022737"/>
    </source>
</evidence>
<reference evidence="9" key="3">
    <citation type="submission" date="2025-09" db="UniProtKB">
        <authorList>
            <consortium name="Ensembl"/>
        </authorList>
    </citation>
    <scope>IDENTIFICATION</scope>
</reference>
<dbReference type="GeneTree" id="ENSGT00940000162817"/>
<dbReference type="Ensembl" id="ENSPEMT00000042204.1">
    <property type="protein sequence ID" value="ENSPEMP00000031334.1"/>
    <property type="gene ID" value="ENSPEMG00000024956.1"/>
</dbReference>
<evidence type="ECO:0000259" key="8">
    <source>
        <dbReference type="PROSITE" id="PS50804"/>
    </source>
</evidence>
<dbReference type="InterPro" id="IPR003309">
    <property type="entry name" value="SCAN_dom"/>
</dbReference>
<keyword evidence="2" id="KW-0677">Repeat</keyword>
<dbReference type="GO" id="GO:0008270">
    <property type="term" value="F:zinc ion binding"/>
    <property type="evidence" value="ECO:0007669"/>
    <property type="project" value="UniProtKB-KW"/>
</dbReference>
<dbReference type="PROSITE" id="PS50804">
    <property type="entry name" value="SCAN_BOX"/>
    <property type="match status" value="1"/>
</dbReference>
<dbReference type="InterPro" id="IPR038269">
    <property type="entry name" value="SCAN_sf"/>
</dbReference>
<dbReference type="PANTHER" id="PTHR45935:SF24">
    <property type="entry name" value="SCAN BOX DOMAIN-CONTAINING PROTEIN"/>
    <property type="match status" value="1"/>
</dbReference>
<protein>
    <recommendedName>
        <fullName evidence="8">SCAN box domain-containing protein</fullName>
    </recommendedName>
</protein>
<dbReference type="GO" id="GO:0005634">
    <property type="term" value="C:nucleus"/>
    <property type="evidence" value="ECO:0007669"/>
    <property type="project" value="UniProtKB-SubCell"/>
</dbReference>
<name>A0A8C8UM02_PERMB</name>
<dbReference type="AlphaFoldDB" id="A0A8C8UM02"/>
<evidence type="ECO:0000313" key="9">
    <source>
        <dbReference type="Ensembl" id="ENSPEMP00000031334.1"/>
    </source>
</evidence>
<dbReference type="PANTHER" id="PTHR45935">
    <property type="entry name" value="PROTEIN ZBED8-RELATED"/>
    <property type="match status" value="1"/>
</dbReference>
<evidence type="ECO:0000256" key="6">
    <source>
        <dbReference type="PROSITE-ProRule" id="PRU00187"/>
    </source>
</evidence>
<keyword evidence="1" id="KW-0479">Metal-binding</keyword>
<keyword evidence="5 6" id="KW-0539">Nucleus</keyword>
<dbReference type="Pfam" id="PF02023">
    <property type="entry name" value="SCAN"/>
    <property type="match status" value="1"/>
</dbReference>
<dbReference type="Proteomes" id="UP000694547">
    <property type="component" value="Unassembled WGS sequence"/>
</dbReference>
<dbReference type="SUPFAM" id="SSF47353">
    <property type="entry name" value="Retrovirus capsid dimerization domain-like"/>
    <property type="match status" value="1"/>
</dbReference>
<evidence type="ECO:0000313" key="10">
    <source>
        <dbReference type="Proteomes" id="UP000694547"/>
    </source>
</evidence>
<evidence type="ECO:0000256" key="4">
    <source>
        <dbReference type="ARBA" id="ARBA00022833"/>
    </source>
</evidence>
<accession>A0A8C8UM02</accession>
<dbReference type="SMART" id="SM00431">
    <property type="entry name" value="SCAN"/>
    <property type="match status" value="1"/>
</dbReference>
<dbReference type="InterPro" id="IPR050916">
    <property type="entry name" value="SCAN-C2H2_zinc_finger"/>
</dbReference>
<reference evidence="10" key="1">
    <citation type="submission" date="2018-10" db="EMBL/GenBank/DDBJ databases">
        <title>Improved assembly of the deer mouse Peromyscus maniculatus genome.</title>
        <authorList>
            <person name="Lassance J.-M."/>
            <person name="Hoekstra H.E."/>
        </authorList>
    </citation>
    <scope>NUCLEOTIDE SEQUENCE [LARGE SCALE GENOMIC DNA]</scope>
</reference>
<proteinExistence type="predicted"/>